<organism evidence="1 2">
    <name type="scientific">Suillus subaureus</name>
    <dbReference type="NCBI Taxonomy" id="48587"/>
    <lineage>
        <taxon>Eukaryota</taxon>
        <taxon>Fungi</taxon>
        <taxon>Dikarya</taxon>
        <taxon>Basidiomycota</taxon>
        <taxon>Agaricomycotina</taxon>
        <taxon>Agaricomycetes</taxon>
        <taxon>Agaricomycetidae</taxon>
        <taxon>Boletales</taxon>
        <taxon>Suillineae</taxon>
        <taxon>Suillaceae</taxon>
        <taxon>Suillus</taxon>
    </lineage>
</organism>
<dbReference type="EMBL" id="JABBWG010000009">
    <property type="protein sequence ID" value="KAG1819667.1"/>
    <property type="molecule type" value="Genomic_DNA"/>
</dbReference>
<evidence type="ECO:0000313" key="2">
    <source>
        <dbReference type="Proteomes" id="UP000807769"/>
    </source>
</evidence>
<sequence length="175" mass="20242">MAAKLERLVHIELWDLVTHLAYLHPEFPNVHFSDFKYQDKVVPRPCDECTGTIHKEIFAFTRVEEGKFKGREWEDIVKPVIRKRGLFLVEYYAEGDHDDTTSFANDSWARLLFITIATEVHLWTLFILICPSRGYLLDLVGMLYTSLYFSVLRSMSSSIRSGTIASVKPPIPYVP</sequence>
<comment type="caution">
    <text evidence="1">The sequence shown here is derived from an EMBL/GenBank/DDBJ whole genome shotgun (WGS) entry which is preliminary data.</text>
</comment>
<dbReference type="AlphaFoldDB" id="A0A9P7EFM7"/>
<protein>
    <submittedName>
        <fullName evidence="1">Uncharacterized protein</fullName>
    </submittedName>
</protein>
<gene>
    <name evidence="1" type="ORF">BJ212DRAFT_1342270</name>
</gene>
<reference evidence="1" key="1">
    <citation type="journal article" date="2020" name="New Phytol.">
        <title>Comparative genomics reveals dynamic genome evolution in host specialist ectomycorrhizal fungi.</title>
        <authorList>
            <person name="Lofgren L.A."/>
            <person name="Nguyen N.H."/>
            <person name="Vilgalys R."/>
            <person name="Ruytinx J."/>
            <person name="Liao H.L."/>
            <person name="Branco S."/>
            <person name="Kuo A."/>
            <person name="LaButti K."/>
            <person name="Lipzen A."/>
            <person name="Andreopoulos W."/>
            <person name="Pangilinan J."/>
            <person name="Riley R."/>
            <person name="Hundley H."/>
            <person name="Na H."/>
            <person name="Barry K."/>
            <person name="Grigoriev I.V."/>
            <person name="Stajich J.E."/>
            <person name="Kennedy P.G."/>
        </authorList>
    </citation>
    <scope>NUCLEOTIDE SEQUENCE</scope>
    <source>
        <strain evidence="1">MN1</strain>
    </source>
</reference>
<dbReference type="RefSeq" id="XP_041195202.1">
    <property type="nucleotide sequence ID" value="XM_041335177.1"/>
</dbReference>
<dbReference type="GeneID" id="64629194"/>
<dbReference type="OrthoDB" id="2417614at2759"/>
<dbReference type="Proteomes" id="UP000807769">
    <property type="component" value="Unassembled WGS sequence"/>
</dbReference>
<keyword evidence="2" id="KW-1185">Reference proteome</keyword>
<evidence type="ECO:0000313" key="1">
    <source>
        <dbReference type="EMBL" id="KAG1819667.1"/>
    </source>
</evidence>
<accession>A0A9P7EFM7</accession>
<proteinExistence type="predicted"/>
<name>A0A9P7EFM7_9AGAM</name>